<comment type="caution">
    <text evidence="1">The sequence shown here is derived from an EMBL/GenBank/DDBJ whole genome shotgun (WGS) entry which is preliminary data.</text>
</comment>
<accession>A0A073IB73</accession>
<reference evidence="2" key="1">
    <citation type="journal article" date="2014" name="Cell">
        <title>The Architecture of a Scrambled Genome Reveals Massive Levels of Genomic Rearrangement during Development.</title>
        <authorList>
            <person name="Chen X."/>
            <person name="Bracht J.R."/>
            <person name="Goldman A.D."/>
            <person name="Dolzhenko E."/>
            <person name="Clay D.M."/>
            <person name="Swart E.C."/>
            <person name="Perlman D.H."/>
            <person name="Doak T.G."/>
            <person name="Stuart A."/>
            <person name="Amemiya C.T."/>
            <person name="Sebra R.P."/>
            <person name="Landweber L.F."/>
        </authorList>
    </citation>
    <scope>NUCLEOTIDE SEQUENCE [LARGE SCALE GENOMIC DNA]</scope>
    <source>
        <strain evidence="2">JRB310</strain>
    </source>
</reference>
<dbReference type="EMBL" id="ARYC01008382">
    <property type="protein sequence ID" value="KEJ82652.1"/>
    <property type="molecule type" value="Genomic_DNA"/>
</dbReference>
<organism evidence="1 2">
    <name type="scientific">Oxytricha trifallax</name>
    <dbReference type="NCBI Taxonomy" id="1172189"/>
    <lineage>
        <taxon>Eukaryota</taxon>
        <taxon>Sar</taxon>
        <taxon>Alveolata</taxon>
        <taxon>Ciliophora</taxon>
        <taxon>Intramacronucleata</taxon>
        <taxon>Spirotrichea</taxon>
        <taxon>Stichotrichia</taxon>
        <taxon>Sporadotrichida</taxon>
        <taxon>Oxytrichidae</taxon>
        <taxon>Oxytrichinae</taxon>
        <taxon>Oxytricha</taxon>
    </lineage>
</organism>
<keyword evidence="2" id="KW-1185">Reference proteome</keyword>
<protein>
    <submittedName>
        <fullName evidence="1">Uncharacterized protein</fullName>
    </submittedName>
</protein>
<evidence type="ECO:0000313" key="2">
    <source>
        <dbReference type="Proteomes" id="UP000053232"/>
    </source>
</evidence>
<dbReference type="AlphaFoldDB" id="A0A073IB73"/>
<evidence type="ECO:0000313" key="1">
    <source>
        <dbReference type="EMBL" id="KEJ82652.1"/>
    </source>
</evidence>
<sequence length="75" mass="8748">MKIIESINAVDFDETEDLITRAKKRFHTLQILDVLRLIQNENEAIIQELEIQKAGARPWAAENLEMQKVPIKTFK</sequence>
<gene>
    <name evidence="1" type="ORF">OXYTRIMIC_277</name>
</gene>
<proteinExistence type="predicted"/>
<dbReference type="Proteomes" id="UP000053232">
    <property type="component" value="Unassembled WGS sequence"/>
</dbReference>
<name>A0A073IB73_9SPIT</name>